<accession>A0A0D2ZYB0</accession>
<evidence type="ECO:0000256" key="1">
    <source>
        <dbReference type="SAM" id="MobiDB-lite"/>
    </source>
</evidence>
<dbReference type="Gramene" id="Bo08233s010.1">
    <property type="protein sequence ID" value="Bo08233s010.1"/>
    <property type="gene ID" value="Bo08233s010"/>
</dbReference>
<feature type="region of interest" description="Disordered" evidence="1">
    <location>
        <begin position="79"/>
        <end position="108"/>
    </location>
</feature>
<feature type="compositionally biased region" description="Low complexity" evidence="1">
    <location>
        <begin position="93"/>
        <end position="102"/>
    </location>
</feature>
<evidence type="ECO:0000313" key="2">
    <source>
        <dbReference type="EnsemblPlants" id="Bo08233s010.1"/>
    </source>
</evidence>
<proteinExistence type="predicted"/>
<reference evidence="2" key="1">
    <citation type="journal article" date="2014" name="Genome Biol.">
        <title>Transcriptome and methylome profiling reveals relics of genome dominance in the mesopolyploid Brassica oleracea.</title>
        <authorList>
            <person name="Parkin I.A."/>
            <person name="Koh C."/>
            <person name="Tang H."/>
            <person name="Robinson S.J."/>
            <person name="Kagale S."/>
            <person name="Clarke W.E."/>
            <person name="Town C.D."/>
            <person name="Nixon J."/>
            <person name="Krishnakumar V."/>
            <person name="Bidwell S.L."/>
            <person name="Denoeud F."/>
            <person name="Belcram H."/>
            <person name="Links M.G."/>
            <person name="Just J."/>
            <person name="Clarke C."/>
            <person name="Bender T."/>
            <person name="Huebert T."/>
            <person name="Mason A.S."/>
            <person name="Pires J.C."/>
            <person name="Barker G."/>
            <person name="Moore J."/>
            <person name="Walley P.G."/>
            <person name="Manoli S."/>
            <person name="Batley J."/>
            <person name="Edwards D."/>
            <person name="Nelson M.N."/>
            <person name="Wang X."/>
            <person name="Paterson A.H."/>
            <person name="King G."/>
            <person name="Bancroft I."/>
            <person name="Chalhoub B."/>
            <person name="Sharpe A.G."/>
        </authorList>
    </citation>
    <scope>NUCLEOTIDE SEQUENCE [LARGE SCALE GENOMIC DNA]</scope>
    <source>
        <strain evidence="2">cv. TO1000</strain>
    </source>
</reference>
<dbReference type="Proteomes" id="UP000032141">
    <property type="component" value="Unassembled WGS sequence"/>
</dbReference>
<sequence length="108" mass="12948">EVEFRGDNKLRCDDVARLSDEQPRHFYGRVRRCRQRRMKGPSGRSGEQLFSVILRQRQRFERSYGREQEVTWRRRNRGVSELVKESRQRASRYSGDGDSSGYHGVERR</sequence>
<evidence type="ECO:0000313" key="3">
    <source>
        <dbReference type="Proteomes" id="UP000032141"/>
    </source>
</evidence>
<keyword evidence="3" id="KW-1185">Reference proteome</keyword>
<name>A0A0D2ZYB0_BRAOL</name>
<protein>
    <submittedName>
        <fullName evidence="2">Uncharacterized protein</fullName>
    </submittedName>
</protein>
<organism evidence="2 3">
    <name type="scientific">Brassica oleracea var. oleracea</name>
    <dbReference type="NCBI Taxonomy" id="109376"/>
    <lineage>
        <taxon>Eukaryota</taxon>
        <taxon>Viridiplantae</taxon>
        <taxon>Streptophyta</taxon>
        <taxon>Embryophyta</taxon>
        <taxon>Tracheophyta</taxon>
        <taxon>Spermatophyta</taxon>
        <taxon>Magnoliopsida</taxon>
        <taxon>eudicotyledons</taxon>
        <taxon>Gunneridae</taxon>
        <taxon>Pentapetalae</taxon>
        <taxon>rosids</taxon>
        <taxon>malvids</taxon>
        <taxon>Brassicales</taxon>
        <taxon>Brassicaceae</taxon>
        <taxon>Brassiceae</taxon>
        <taxon>Brassica</taxon>
    </lineage>
</organism>
<dbReference type="EnsemblPlants" id="Bo08233s010.1">
    <property type="protein sequence ID" value="Bo08233s010.1"/>
    <property type="gene ID" value="Bo08233s010"/>
</dbReference>
<dbReference type="AlphaFoldDB" id="A0A0D2ZYB0"/>
<dbReference type="HOGENOM" id="CLU_2203692_0_0_1"/>
<reference evidence="2" key="2">
    <citation type="submission" date="2015-06" db="UniProtKB">
        <authorList>
            <consortium name="EnsemblPlants"/>
        </authorList>
    </citation>
    <scope>IDENTIFICATION</scope>
</reference>